<dbReference type="PROSITE" id="PS50041">
    <property type="entry name" value="C_TYPE_LECTIN_2"/>
    <property type="match status" value="4"/>
</dbReference>
<dbReference type="Pfam" id="PF00059">
    <property type="entry name" value="Lectin_C"/>
    <property type="match status" value="4"/>
</dbReference>
<dbReference type="PROSITE" id="PS00615">
    <property type="entry name" value="C_TYPE_LECTIN_1"/>
    <property type="match status" value="1"/>
</dbReference>
<comment type="caution">
    <text evidence="5">The sequence shown here is derived from an EMBL/GenBank/DDBJ whole genome shotgun (WGS) entry which is preliminary data.</text>
</comment>
<feature type="domain" description="C-type lectin" evidence="3">
    <location>
        <begin position="1"/>
        <end position="93"/>
    </location>
</feature>
<dbReference type="AlphaFoldDB" id="A0A3S3P6X3"/>
<reference evidence="5" key="2">
    <citation type="submission" date="2018-11" db="EMBL/GenBank/DDBJ databases">
        <title>Trombidioid mite genomics.</title>
        <authorList>
            <person name="Dong X."/>
        </authorList>
    </citation>
    <scope>NUCLEOTIDE SEQUENCE</scope>
    <source>
        <strain evidence="5">UoL-WK</strain>
    </source>
</reference>
<keyword evidence="5" id="KW-0675">Receptor</keyword>
<keyword evidence="2" id="KW-0812">Transmembrane</keyword>
<dbReference type="InterPro" id="IPR016186">
    <property type="entry name" value="C-type_lectin-like/link_sf"/>
</dbReference>
<dbReference type="OrthoDB" id="6425789at2759"/>
<accession>A0A3S3P6X3</accession>
<evidence type="ECO:0000313" key="5">
    <source>
        <dbReference type="EMBL" id="RWS02371.1"/>
    </source>
</evidence>
<keyword evidence="2" id="KW-0472">Membrane</keyword>
<dbReference type="CDD" id="cd00037">
    <property type="entry name" value="CLECT"/>
    <property type="match status" value="4"/>
</dbReference>
<dbReference type="SUPFAM" id="SSF56436">
    <property type="entry name" value="C-type lectin-like"/>
    <property type="match status" value="4"/>
</dbReference>
<dbReference type="InterPro" id="IPR018378">
    <property type="entry name" value="C-type_lectin_CS"/>
</dbReference>
<gene>
    <name evidence="5" type="ORF">B4U79_16623</name>
    <name evidence="4" type="ORF">B4U79_16735</name>
</gene>
<evidence type="ECO:0000313" key="6">
    <source>
        <dbReference type="Proteomes" id="UP000285301"/>
    </source>
</evidence>
<evidence type="ECO:0000256" key="2">
    <source>
        <dbReference type="SAM" id="Phobius"/>
    </source>
</evidence>
<protein>
    <submittedName>
        <fullName evidence="5">Macrophage mannose receptor 1-like isoform X2</fullName>
    </submittedName>
</protein>
<evidence type="ECO:0000256" key="1">
    <source>
        <dbReference type="ARBA" id="ARBA00023157"/>
    </source>
</evidence>
<feature type="domain" description="C-type lectin" evidence="3">
    <location>
        <begin position="423"/>
        <end position="536"/>
    </location>
</feature>
<proteinExistence type="predicted"/>
<keyword evidence="6" id="KW-1185">Reference proteome</keyword>
<dbReference type="InterPro" id="IPR001304">
    <property type="entry name" value="C-type_lectin-like"/>
</dbReference>
<dbReference type="EMBL" id="NCKU01009298">
    <property type="protein sequence ID" value="RWS01376.1"/>
    <property type="molecule type" value="Genomic_DNA"/>
</dbReference>
<dbReference type="InterPro" id="IPR050111">
    <property type="entry name" value="C-type_lectin/snaclec_domain"/>
</dbReference>
<keyword evidence="1" id="KW-1015">Disulfide bond</keyword>
<feature type="domain" description="C-type lectin" evidence="3">
    <location>
        <begin position="264"/>
        <end position="382"/>
    </location>
</feature>
<dbReference type="Gene3D" id="3.10.100.10">
    <property type="entry name" value="Mannose-Binding Protein A, subunit A"/>
    <property type="match status" value="4"/>
</dbReference>
<name>A0A3S3P6X3_9ACAR</name>
<sequence length="619" mass="71197">MQSDLVSIHSDIENTFIFNAAKRIYRLNFGGFWIGLQGDYNNQNFQWVDRSPFQYAYFLTPPSSYRCISMYITYWIASWSAFDCAEQKKFICKRDFSKEKIPVTTKMPVLSGDCEVGWYRYEDRCFKIIEQQSNFDQARKVCQNNSFGNLAFIDSQRQQNFLAAIAGFSNSPSFWIGLRRNFREFIRIDRQKATYTNWAPDVFPFIGSPCVEVLNSVLHAGQWQATNCYQKKSFICQKPIHALGGKPISEFPTACPLNAVYNAYRGSCYNFVQDLLSWTDAEDSCQKNGAHLVSISDANEYAFVTHEMTKRNMDDFWIGLNAVKDDSTVYEWSDKSKVYYSNWGINEPNIDVNKTSQCVFQKNDGNWYSTGICEDRKPSVCEIQINKSPTRINKPAYCPKDVPKDLNDTRIYRAYSWSDIDKSSDYCYFLSDRKESWPEASLKCHQHGGDLVSINSEHELRSIASLLKKTTGDVWIGLFSTRSRKYTWSNGAPLNYLAWESSYPVDDPNSACVLLNAKSLRWRNERCGLMNWYICSIKKVSDPNLVTPPSSKENEQKTISSGVSVGVFIGTIVALIAAFIIASFVVYRTMMRQNNISERNHSFENVLYKGENNAHEDER</sequence>
<dbReference type="EMBL" id="NCKU01007801">
    <property type="protein sequence ID" value="RWS02371.1"/>
    <property type="molecule type" value="Genomic_DNA"/>
</dbReference>
<reference evidence="5 6" key="1">
    <citation type="journal article" date="2018" name="Gigascience">
        <title>Genomes of trombidid mites reveal novel predicted allergens and laterally-transferred genes associated with secondary metabolism.</title>
        <authorList>
            <person name="Dong X."/>
            <person name="Chaisiri K."/>
            <person name="Xia D."/>
            <person name="Armstrong S.D."/>
            <person name="Fang Y."/>
            <person name="Donnelly M.J."/>
            <person name="Kadowaki T."/>
            <person name="McGarry J.W."/>
            <person name="Darby A.C."/>
            <person name="Makepeace B.L."/>
        </authorList>
    </citation>
    <scope>NUCLEOTIDE SEQUENCE [LARGE SCALE GENOMIC DNA]</scope>
    <source>
        <strain evidence="5">UoL-WK</strain>
    </source>
</reference>
<feature type="domain" description="C-type lectin" evidence="3">
    <location>
        <begin position="121"/>
        <end position="237"/>
    </location>
</feature>
<keyword evidence="2" id="KW-1133">Transmembrane helix</keyword>
<dbReference type="PANTHER" id="PTHR22803">
    <property type="entry name" value="MANNOSE, PHOSPHOLIPASE, LECTIN RECEPTOR RELATED"/>
    <property type="match status" value="1"/>
</dbReference>
<dbReference type="SMART" id="SM00034">
    <property type="entry name" value="CLECT"/>
    <property type="match status" value="4"/>
</dbReference>
<organism evidence="5 6">
    <name type="scientific">Dinothrombium tinctorium</name>
    <dbReference type="NCBI Taxonomy" id="1965070"/>
    <lineage>
        <taxon>Eukaryota</taxon>
        <taxon>Metazoa</taxon>
        <taxon>Ecdysozoa</taxon>
        <taxon>Arthropoda</taxon>
        <taxon>Chelicerata</taxon>
        <taxon>Arachnida</taxon>
        <taxon>Acari</taxon>
        <taxon>Acariformes</taxon>
        <taxon>Trombidiformes</taxon>
        <taxon>Prostigmata</taxon>
        <taxon>Anystina</taxon>
        <taxon>Parasitengona</taxon>
        <taxon>Trombidioidea</taxon>
        <taxon>Trombidiidae</taxon>
        <taxon>Dinothrombium</taxon>
    </lineage>
</organism>
<feature type="transmembrane region" description="Helical" evidence="2">
    <location>
        <begin position="565"/>
        <end position="587"/>
    </location>
</feature>
<evidence type="ECO:0000313" key="4">
    <source>
        <dbReference type="EMBL" id="RWS01376.1"/>
    </source>
</evidence>
<dbReference type="STRING" id="1965070.A0A3S3P6X3"/>
<evidence type="ECO:0000259" key="3">
    <source>
        <dbReference type="PROSITE" id="PS50041"/>
    </source>
</evidence>
<dbReference type="Proteomes" id="UP000285301">
    <property type="component" value="Unassembled WGS sequence"/>
</dbReference>
<dbReference type="InterPro" id="IPR016187">
    <property type="entry name" value="CTDL_fold"/>
</dbReference>